<dbReference type="RefSeq" id="WP_381738595.1">
    <property type="nucleotide sequence ID" value="NZ_JBHSDP010000011.1"/>
</dbReference>
<dbReference type="EMBL" id="JBHSDP010000011">
    <property type="protein sequence ID" value="MFC4328383.1"/>
    <property type="molecule type" value="Genomic_DNA"/>
</dbReference>
<protein>
    <submittedName>
        <fullName evidence="1">Uncharacterized protein</fullName>
    </submittedName>
</protein>
<comment type="caution">
    <text evidence="1">The sequence shown here is derived from an EMBL/GenBank/DDBJ whole genome shotgun (WGS) entry which is preliminary data.</text>
</comment>
<sequence>MIQGQSPIVVTGNGSVQQPIVISLSVDGKTGCAGIVACLAGSLGPGLRYDSGTGRLQLKLSTDSGQVARFGPDQGLLVTNDGGGPGPQACTHGIDSLPAAPGVVAAESLAGFMGPYSSPYQLDYCLGAGVDIVSFHVATSADDVGVVADYWDHKIPDGRTDIYVTSDIRKLNAAVVHSTLNYAGDENDPVAYQSSPPVRTDRRGGWYGYLAARYYQPLLGDFLQRIDGKAVAMLDCSVDPVNGNPSFPETVAIIGAIRGVLKHCAQSWAMIAVQNVSTAQTVQGYGITPALIPVRPVKWNDPTMPYPVVDLTSNGIQWIVLSNRCSDSVLKAYQDAGVNVLVQGGSRHVDRARVERLGLRGGYAMDPVYYRGPKTDMNPSGYRSEEEQWQHRKVGLGQFSHRSDATDVLSSGGYVRGRPSAAEPGLIVPTNFGSGLGRPTILFGSACPMQNPSAYTLKWGMKWTVLATVSSSRAKMGLLFGAATDADTLEWPQNDAVRNPMGLPEGQKLLYRAFQRQNGEIGLAKWTALGFTYLATLSTPAIPVNTWNSYQLDVTPTQLTFTRIRPDGTRHTVTAADSTYRGPYFFIEKEEGTAADTANLFEGMFRSLVYTPGA</sequence>
<proteinExistence type="predicted"/>
<accession>A0ABV8TCX6</accession>
<dbReference type="Proteomes" id="UP001595824">
    <property type="component" value="Unassembled WGS sequence"/>
</dbReference>
<keyword evidence="2" id="KW-1185">Reference proteome</keyword>
<reference evidence="2" key="1">
    <citation type="journal article" date="2019" name="Int. J. Syst. Evol. Microbiol.">
        <title>The Global Catalogue of Microorganisms (GCM) 10K type strain sequencing project: providing services to taxonomists for standard genome sequencing and annotation.</title>
        <authorList>
            <consortium name="The Broad Institute Genomics Platform"/>
            <consortium name="The Broad Institute Genome Sequencing Center for Infectious Disease"/>
            <person name="Wu L."/>
            <person name="Ma J."/>
        </authorList>
    </citation>
    <scope>NUCLEOTIDE SEQUENCE [LARGE SCALE GENOMIC DNA]</scope>
    <source>
        <strain evidence="2">PCU 347</strain>
    </source>
</reference>
<gene>
    <name evidence="1" type="ORF">ACFPC0_11145</name>
</gene>
<evidence type="ECO:0000313" key="1">
    <source>
        <dbReference type="EMBL" id="MFC4328383.1"/>
    </source>
</evidence>
<name>A0ABV8TCX6_9ACTN</name>
<organism evidence="1 2">
    <name type="scientific">Streptomyces andamanensis</name>
    <dbReference type="NCBI Taxonomy" id="1565035"/>
    <lineage>
        <taxon>Bacteria</taxon>
        <taxon>Bacillati</taxon>
        <taxon>Actinomycetota</taxon>
        <taxon>Actinomycetes</taxon>
        <taxon>Kitasatosporales</taxon>
        <taxon>Streptomycetaceae</taxon>
        <taxon>Streptomyces</taxon>
    </lineage>
</organism>
<evidence type="ECO:0000313" key="2">
    <source>
        <dbReference type="Proteomes" id="UP001595824"/>
    </source>
</evidence>